<protein>
    <submittedName>
        <fullName evidence="2">Uncharacterized protein</fullName>
    </submittedName>
</protein>
<organism evidence="2 3">
    <name type="scientific">Serendipita vermifera MAFF 305830</name>
    <dbReference type="NCBI Taxonomy" id="933852"/>
    <lineage>
        <taxon>Eukaryota</taxon>
        <taxon>Fungi</taxon>
        <taxon>Dikarya</taxon>
        <taxon>Basidiomycota</taxon>
        <taxon>Agaricomycotina</taxon>
        <taxon>Agaricomycetes</taxon>
        <taxon>Sebacinales</taxon>
        <taxon>Serendipitaceae</taxon>
        <taxon>Serendipita</taxon>
    </lineage>
</organism>
<gene>
    <name evidence="2" type="ORF">M408DRAFT_245347</name>
</gene>
<dbReference type="Proteomes" id="UP000054097">
    <property type="component" value="Unassembled WGS sequence"/>
</dbReference>
<feature type="compositionally biased region" description="Pro residues" evidence="1">
    <location>
        <begin position="30"/>
        <end position="54"/>
    </location>
</feature>
<sequence length="136" mass="13841">MGCGPSKFKGEGQRLGSGPASPTTVTRPPAMRPPMAHPNAPAAPAPARTRPPAPNAGGNMVGSSSPPSGDAAKRAAAAAAAERRAQEGATRGTSSTNANQGRLASQLEKQKRGHNTEVELPKPMVVRLMSASKTVR</sequence>
<proteinExistence type="predicted"/>
<feature type="compositionally biased region" description="Polar residues" evidence="1">
    <location>
        <begin position="91"/>
        <end position="103"/>
    </location>
</feature>
<evidence type="ECO:0000256" key="1">
    <source>
        <dbReference type="SAM" id="MobiDB-lite"/>
    </source>
</evidence>
<dbReference type="AlphaFoldDB" id="A0A0C2X3V2"/>
<dbReference type="HOGENOM" id="CLU_1876704_0_0_1"/>
<reference evidence="2 3" key="1">
    <citation type="submission" date="2014-04" db="EMBL/GenBank/DDBJ databases">
        <authorList>
            <consortium name="DOE Joint Genome Institute"/>
            <person name="Kuo A."/>
            <person name="Zuccaro A."/>
            <person name="Kohler A."/>
            <person name="Nagy L.G."/>
            <person name="Floudas D."/>
            <person name="Copeland A."/>
            <person name="Barry K.W."/>
            <person name="Cichocki N."/>
            <person name="Veneault-Fourrey C."/>
            <person name="LaButti K."/>
            <person name="Lindquist E.A."/>
            <person name="Lipzen A."/>
            <person name="Lundell T."/>
            <person name="Morin E."/>
            <person name="Murat C."/>
            <person name="Sun H."/>
            <person name="Tunlid A."/>
            <person name="Henrissat B."/>
            <person name="Grigoriev I.V."/>
            <person name="Hibbett D.S."/>
            <person name="Martin F."/>
            <person name="Nordberg H.P."/>
            <person name="Cantor M.N."/>
            <person name="Hua S.X."/>
        </authorList>
    </citation>
    <scope>NUCLEOTIDE SEQUENCE [LARGE SCALE GENOMIC DNA]</scope>
    <source>
        <strain evidence="2 3">MAFF 305830</strain>
    </source>
</reference>
<accession>A0A0C2X3V2</accession>
<evidence type="ECO:0000313" key="2">
    <source>
        <dbReference type="EMBL" id="KIM24037.1"/>
    </source>
</evidence>
<keyword evidence="3" id="KW-1185">Reference proteome</keyword>
<dbReference type="EMBL" id="KN824328">
    <property type="protein sequence ID" value="KIM24037.1"/>
    <property type="molecule type" value="Genomic_DNA"/>
</dbReference>
<name>A0A0C2X3V2_SERVB</name>
<evidence type="ECO:0000313" key="3">
    <source>
        <dbReference type="Proteomes" id="UP000054097"/>
    </source>
</evidence>
<dbReference type="OrthoDB" id="3264102at2759"/>
<reference evidence="3" key="2">
    <citation type="submission" date="2015-01" db="EMBL/GenBank/DDBJ databases">
        <title>Evolutionary Origins and Diversification of the Mycorrhizal Mutualists.</title>
        <authorList>
            <consortium name="DOE Joint Genome Institute"/>
            <consortium name="Mycorrhizal Genomics Consortium"/>
            <person name="Kohler A."/>
            <person name="Kuo A."/>
            <person name="Nagy L.G."/>
            <person name="Floudas D."/>
            <person name="Copeland A."/>
            <person name="Barry K.W."/>
            <person name="Cichocki N."/>
            <person name="Veneault-Fourrey C."/>
            <person name="LaButti K."/>
            <person name="Lindquist E.A."/>
            <person name="Lipzen A."/>
            <person name="Lundell T."/>
            <person name="Morin E."/>
            <person name="Murat C."/>
            <person name="Riley R."/>
            <person name="Ohm R."/>
            <person name="Sun H."/>
            <person name="Tunlid A."/>
            <person name="Henrissat B."/>
            <person name="Grigoriev I.V."/>
            <person name="Hibbett D.S."/>
            <person name="Martin F."/>
        </authorList>
    </citation>
    <scope>NUCLEOTIDE SEQUENCE [LARGE SCALE GENOMIC DNA]</scope>
    <source>
        <strain evidence="3">MAFF 305830</strain>
    </source>
</reference>
<feature type="region of interest" description="Disordered" evidence="1">
    <location>
        <begin position="1"/>
        <end position="136"/>
    </location>
</feature>
<feature type="compositionally biased region" description="Basic and acidic residues" evidence="1">
    <location>
        <begin position="108"/>
        <end position="120"/>
    </location>
</feature>